<keyword evidence="2" id="KW-0808">Transferase</keyword>
<evidence type="ECO:0000313" key="6">
    <source>
        <dbReference type="Proteomes" id="UP000179099"/>
    </source>
</evidence>
<keyword evidence="3" id="KW-0949">S-adenosyl-L-methionine</keyword>
<keyword evidence="4" id="KW-0071">Autoinducer synthesis</keyword>
<dbReference type="InterPro" id="IPR001690">
    <property type="entry name" value="Autoind_synthase"/>
</dbReference>
<name>A0A1G2F7G1_9BACT</name>
<dbReference type="Pfam" id="PF00765">
    <property type="entry name" value="Autoind_synth"/>
    <property type="match status" value="1"/>
</dbReference>
<reference evidence="5 6" key="1">
    <citation type="journal article" date="2016" name="Nat. Commun.">
        <title>Thousands of microbial genomes shed light on interconnected biogeochemical processes in an aquifer system.</title>
        <authorList>
            <person name="Anantharaman K."/>
            <person name="Brown C.T."/>
            <person name="Hug L.A."/>
            <person name="Sharon I."/>
            <person name="Castelle C.J."/>
            <person name="Probst A.J."/>
            <person name="Thomas B.C."/>
            <person name="Singh A."/>
            <person name="Wilkins M.J."/>
            <person name="Karaoz U."/>
            <person name="Brodie E.L."/>
            <person name="Williams K.H."/>
            <person name="Hubbard S.S."/>
            <person name="Banfield J.F."/>
        </authorList>
    </citation>
    <scope>NUCLEOTIDE SEQUENCE [LARGE SCALE GENOMIC DNA]</scope>
</reference>
<accession>A0A1G2F7G1</accession>
<keyword evidence="1" id="KW-0673">Quorum sensing</keyword>
<sequence length="208" mass="25070">MKDKHKISFFFFLKACFKFRARQISSPEELSAAYKLRKVIYSDLLKWVSCNEEQETDEYDKYATHFGVFNKHDVVAYCRLIIAVNPTMLENNFKMILGKEKIRKEKDTAEISRLTLDRKFIGNRRGKIIQALLYRKIFHWSRQNGIKFWYIVVREGFFNNLKANFDCQQIGKTYYFKENDSAIAAIIDLQKSLEFVRRTNKFLYWWYK</sequence>
<dbReference type="AlphaFoldDB" id="A0A1G2F7G1"/>
<dbReference type="InterPro" id="IPR016181">
    <property type="entry name" value="Acyl_CoA_acyltransferase"/>
</dbReference>
<dbReference type="Gene3D" id="3.40.630.30">
    <property type="match status" value="1"/>
</dbReference>
<dbReference type="Proteomes" id="UP000179099">
    <property type="component" value="Unassembled WGS sequence"/>
</dbReference>
<protein>
    <recommendedName>
        <fullName evidence="7">N-acetyltransferase domain-containing protein</fullName>
    </recommendedName>
</protein>
<evidence type="ECO:0000256" key="1">
    <source>
        <dbReference type="ARBA" id="ARBA00022654"/>
    </source>
</evidence>
<evidence type="ECO:0000256" key="2">
    <source>
        <dbReference type="ARBA" id="ARBA00022679"/>
    </source>
</evidence>
<dbReference type="GO" id="GO:0009372">
    <property type="term" value="P:quorum sensing"/>
    <property type="evidence" value="ECO:0007669"/>
    <property type="project" value="UniProtKB-KW"/>
</dbReference>
<dbReference type="PANTHER" id="PTHR39322:SF1">
    <property type="entry name" value="ISOVALERYL-HOMOSERINE LACTONE SYNTHASE"/>
    <property type="match status" value="1"/>
</dbReference>
<organism evidence="5 6">
    <name type="scientific">Candidatus Portnoybacteria bacterium RBG_19FT_COMBO_36_7</name>
    <dbReference type="NCBI Taxonomy" id="1801992"/>
    <lineage>
        <taxon>Bacteria</taxon>
        <taxon>Candidatus Portnoyibacteriota</taxon>
    </lineage>
</organism>
<proteinExistence type="predicted"/>
<comment type="caution">
    <text evidence="5">The sequence shown here is derived from an EMBL/GenBank/DDBJ whole genome shotgun (WGS) entry which is preliminary data.</text>
</comment>
<dbReference type="PRINTS" id="PR01549">
    <property type="entry name" value="AUTOINDCRSYN"/>
</dbReference>
<evidence type="ECO:0000313" key="5">
    <source>
        <dbReference type="EMBL" id="OGZ33548.1"/>
    </source>
</evidence>
<evidence type="ECO:0000256" key="4">
    <source>
        <dbReference type="ARBA" id="ARBA00022929"/>
    </source>
</evidence>
<dbReference type="GO" id="GO:0016740">
    <property type="term" value="F:transferase activity"/>
    <property type="evidence" value="ECO:0007669"/>
    <property type="project" value="UniProtKB-KW"/>
</dbReference>
<dbReference type="GO" id="GO:0007165">
    <property type="term" value="P:signal transduction"/>
    <property type="evidence" value="ECO:0007669"/>
    <property type="project" value="TreeGrafter"/>
</dbReference>
<dbReference type="STRING" id="1801992.A2Y98_01275"/>
<evidence type="ECO:0000256" key="3">
    <source>
        <dbReference type="ARBA" id="ARBA00022691"/>
    </source>
</evidence>
<evidence type="ECO:0008006" key="7">
    <source>
        <dbReference type="Google" id="ProtNLM"/>
    </source>
</evidence>
<dbReference type="SUPFAM" id="SSF55729">
    <property type="entry name" value="Acyl-CoA N-acyltransferases (Nat)"/>
    <property type="match status" value="1"/>
</dbReference>
<gene>
    <name evidence="5" type="ORF">A2Y98_01275</name>
</gene>
<dbReference type="EMBL" id="MHMW01000028">
    <property type="protein sequence ID" value="OGZ33548.1"/>
    <property type="molecule type" value="Genomic_DNA"/>
</dbReference>
<dbReference type="PANTHER" id="PTHR39322">
    <property type="entry name" value="ACYL-HOMOSERINE-LACTONE SYNTHASE"/>
    <property type="match status" value="1"/>
</dbReference>